<evidence type="ECO:0000313" key="1">
    <source>
        <dbReference type="EMBL" id="QOY55899.1"/>
    </source>
</evidence>
<proteinExistence type="predicted"/>
<evidence type="ECO:0008006" key="3">
    <source>
        <dbReference type="Google" id="ProtNLM"/>
    </source>
</evidence>
<dbReference type="AlphaFoldDB" id="A0A7S7M2K9"/>
<keyword evidence="2" id="KW-1185">Reference proteome</keyword>
<reference evidence="1 2" key="1">
    <citation type="submission" date="2020-05" db="EMBL/GenBank/DDBJ databases">
        <title>Sulfurimonas marisnigri, sp. nov., and Sulfurimonas baltica, sp. nov., manganese oxide reducing chemolithoautotrophs of the class Epsilonproteobacteria isolated from the pelagic redoxclines of the Black and Baltic Seas and emended description of the genus Sulfurimonas.</title>
        <authorList>
            <person name="Henkel J.V."/>
            <person name="Laudan C."/>
            <person name="Werner J."/>
            <person name="Neu T."/>
            <person name="Plewe S."/>
            <person name="Sproer C."/>
            <person name="Bunk B."/>
            <person name="Schulz-Vogt H.N."/>
        </authorList>
    </citation>
    <scope>NUCLEOTIDE SEQUENCE [LARGE SCALE GENOMIC DNA]</scope>
    <source>
        <strain evidence="1 2">SoZ1</strain>
    </source>
</reference>
<name>A0A7S7M2K9_9BACT</name>
<sequence length="74" mass="8185">MLIYQDLKSRYLGATVNKKQIAMELGVSVSTVDLYISKNMGIPNYKKLGTAKNAKVVFTIIDLAEFLSNTIKTA</sequence>
<accession>A0A7S7M2K9</accession>
<dbReference type="Proteomes" id="UP000593836">
    <property type="component" value="Chromosome"/>
</dbReference>
<organism evidence="1 2">
    <name type="scientific">Candidatus Sulfurimonas marisnigri</name>
    <dbReference type="NCBI Taxonomy" id="2740405"/>
    <lineage>
        <taxon>Bacteria</taxon>
        <taxon>Pseudomonadati</taxon>
        <taxon>Campylobacterota</taxon>
        <taxon>Epsilonproteobacteria</taxon>
        <taxon>Campylobacterales</taxon>
        <taxon>Sulfurimonadaceae</taxon>
        <taxon>Sulfurimonas</taxon>
    </lineage>
</organism>
<protein>
    <recommendedName>
        <fullName evidence="3">DNA-binding protein</fullName>
    </recommendedName>
</protein>
<dbReference type="KEGG" id="smas:HUE87_09040"/>
<dbReference type="EMBL" id="CP054493">
    <property type="protein sequence ID" value="QOY55899.1"/>
    <property type="molecule type" value="Genomic_DNA"/>
</dbReference>
<evidence type="ECO:0000313" key="2">
    <source>
        <dbReference type="Proteomes" id="UP000593836"/>
    </source>
</evidence>
<gene>
    <name evidence="1" type="ORF">HUE87_09040</name>
</gene>